<dbReference type="PANTHER" id="PTHR35526:SF3">
    <property type="entry name" value="ANTI-SIGMA-F FACTOR RSBW"/>
    <property type="match status" value="1"/>
</dbReference>
<dbReference type="PANTHER" id="PTHR35526">
    <property type="entry name" value="ANTI-SIGMA-F FACTOR RSBW-RELATED"/>
    <property type="match status" value="1"/>
</dbReference>
<keyword evidence="1" id="KW-0808">Transferase</keyword>
<evidence type="ECO:0000256" key="1">
    <source>
        <dbReference type="ARBA" id="ARBA00022527"/>
    </source>
</evidence>
<sequence>MPGRHSVNDHPPLKIPARLEAVAQLADYLRASCADAAVAPQAAIDLELALVEAANNIILHGYAGRSDGTIGLLVRQGEGVVELELTDFGLPMDDGQIMMCRPFSLDDESGRGIQIIQSCIDLIDYRRDAGVNCLAMTKFFDPPAPTDILSAG</sequence>
<dbReference type="GO" id="GO:0005524">
    <property type="term" value="F:ATP binding"/>
    <property type="evidence" value="ECO:0007669"/>
    <property type="project" value="UniProtKB-KW"/>
</dbReference>
<name>A0A418YLZ7_9SPHN</name>
<feature type="domain" description="Histidine kinase/HSP90-like ATPase" evidence="2">
    <location>
        <begin position="15"/>
        <end position="138"/>
    </location>
</feature>
<dbReference type="Pfam" id="PF13581">
    <property type="entry name" value="HATPase_c_2"/>
    <property type="match status" value="1"/>
</dbReference>
<accession>A0A418YLZ7</accession>
<dbReference type="SUPFAM" id="SSF55874">
    <property type="entry name" value="ATPase domain of HSP90 chaperone/DNA topoisomerase II/histidine kinase"/>
    <property type="match status" value="1"/>
</dbReference>
<keyword evidence="1" id="KW-0723">Serine/threonine-protein kinase</keyword>
<reference evidence="3 4" key="1">
    <citation type="submission" date="2018-08" db="EMBL/GenBank/DDBJ databases">
        <title>Sphingobium sp. EO9.</title>
        <authorList>
            <person name="Park Y."/>
            <person name="Kim K.H."/>
            <person name="Jeon C.O."/>
        </authorList>
    </citation>
    <scope>NUCLEOTIDE SEQUENCE [LARGE SCALE GENOMIC DNA]</scope>
    <source>
        <strain evidence="3 4">EO9</strain>
    </source>
</reference>
<evidence type="ECO:0000259" key="2">
    <source>
        <dbReference type="Pfam" id="PF13581"/>
    </source>
</evidence>
<dbReference type="EMBL" id="QVRA01000032">
    <property type="protein sequence ID" value="RJG52157.1"/>
    <property type="molecule type" value="Genomic_DNA"/>
</dbReference>
<gene>
    <name evidence="3" type="ORF">D0Z70_21375</name>
</gene>
<evidence type="ECO:0000313" key="4">
    <source>
        <dbReference type="Proteomes" id="UP000283469"/>
    </source>
</evidence>
<keyword evidence="3" id="KW-0067">ATP-binding</keyword>
<protein>
    <submittedName>
        <fullName evidence="3">ATP-binding protein</fullName>
    </submittedName>
</protein>
<dbReference type="Proteomes" id="UP000283469">
    <property type="component" value="Unassembled WGS sequence"/>
</dbReference>
<dbReference type="InterPro" id="IPR036890">
    <property type="entry name" value="HATPase_C_sf"/>
</dbReference>
<dbReference type="InterPro" id="IPR050267">
    <property type="entry name" value="Anti-sigma-factor_SerPK"/>
</dbReference>
<evidence type="ECO:0000313" key="3">
    <source>
        <dbReference type="EMBL" id="RJG52157.1"/>
    </source>
</evidence>
<comment type="caution">
    <text evidence="3">The sequence shown here is derived from an EMBL/GenBank/DDBJ whole genome shotgun (WGS) entry which is preliminary data.</text>
</comment>
<keyword evidence="3" id="KW-0547">Nucleotide-binding</keyword>
<dbReference type="Gene3D" id="3.30.565.10">
    <property type="entry name" value="Histidine kinase-like ATPase, C-terminal domain"/>
    <property type="match status" value="1"/>
</dbReference>
<keyword evidence="4" id="KW-1185">Reference proteome</keyword>
<dbReference type="AlphaFoldDB" id="A0A418YLZ7"/>
<organism evidence="3 4">
    <name type="scientific">Sphingobium terrigena</name>
    <dbReference type="NCBI Taxonomy" id="2304063"/>
    <lineage>
        <taxon>Bacteria</taxon>
        <taxon>Pseudomonadati</taxon>
        <taxon>Pseudomonadota</taxon>
        <taxon>Alphaproteobacteria</taxon>
        <taxon>Sphingomonadales</taxon>
        <taxon>Sphingomonadaceae</taxon>
        <taxon>Sphingobium</taxon>
    </lineage>
</organism>
<dbReference type="InterPro" id="IPR003594">
    <property type="entry name" value="HATPase_dom"/>
</dbReference>
<dbReference type="CDD" id="cd16936">
    <property type="entry name" value="HATPase_RsbW-like"/>
    <property type="match status" value="1"/>
</dbReference>
<keyword evidence="1" id="KW-0418">Kinase</keyword>
<proteinExistence type="predicted"/>
<dbReference type="GO" id="GO:0004674">
    <property type="term" value="F:protein serine/threonine kinase activity"/>
    <property type="evidence" value="ECO:0007669"/>
    <property type="project" value="UniProtKB-KW"/>
</dbReference>
<dbReference type="OrthoDB" id="7507932at2"/>